<reference evidence="1 2" key="1">
    <citation type="submission" date="2016-10" db="EMBL/GenBank/DDBJ databases">
        <authorList>
            <person name="Varghese N."/>
            <person name="Submissions S."/>
        </authorList>
    </citation>
    <scope>NUCLEOTIDE SEQUENCE [LARGE SCALE GENOMIC DNA]</scope>
    <source>
        <strain evidence="1 2">CGMCC 1.7071</strain>
    </source>
</reference>
<evidence type="ECO:0000313" key="1">
    <source>
        <dbReference type="EMBL" id="SEP34906.1"/>
    </source>
</evidence>
<organism evidence="1 2">
    <name type="scientific">Rhizobium tibeticum</name>
    <dbReference type="NCBI Taxonomy" id="501024"/>
    <lineage>
        <taxon>Bacteria</taxon>
        <taxon>Pseudomonadati</taxon>
        <taxon>Pseudomonadota</taxon>
        <taxon>Alphaproteobacteria</taxon>
        <taxon>Hyphomicrobiales</taxon>
        <taxon>Rhizobiaceae</taxon>
        <taxon>Rhizobium/Agrobacterium group</taxon>
        <taxon>Rhizobium</taxon>
    </lineage>
</organism>
<sequence>MSKDHDIPPQYHIAQTFGWSVNHRINSALPGYLMIASTQATNDLSDLSAEVLGLMGTVFAKVQRALNALGARRVYIGRYGHSPGYPIHFHAIPIYDTNER</sequence>
<dbReference type="Proteomes" id="UP000198939">
    <property type="component" value="Unassembled WGS sequence"/>
</dbReference>
<keyword evidence="2" id="KW-1185">Reference proteome</keyword>
<dbReference type="Gene3D" id="3.30.428.10">
    <property type="entry name" value="HIT-like"/>
    <property type="match status" value="1"/>
</dbReference>
<accession>A0ABY1AYV0</accession>
<dbReference type="EMBL" id="FOCV01000100">
    <property type="protein sequence ID" value="SEP34906.1"/>
    <property type="molecule type" value="Genomic_DNA"/>
</dbReference>
<evidence type="ECO:0000313" key="2">
    <source>
        <dbReference type="Proteomes" id="UP000198939"/>
    </source>
</evidence>
<dbReference type="InterPro" id="IPR036265">
    <property type="entry name" value="HIT-like_sf"/>
</dbReference>
<protein>
    <recommendedName>
        <fullName evidence="3">HIT domain-containing protein</fullName>
    </recommendedName>
</protein>
<name>A0ABY1AYV0_9HYPH</name>
<gene>
    <name evidence="1" type="ORF">SAMN05216228_11007</name>
</gene>
<proteinExistence type="predicted"/>
<dbReference type="SUPFAM" id="SSF54197">
    <property type="entry name" value="HIT-like"/>
    <property type="match status" value="1"/>
</dbReference>
<comment type="caution">
    <text evidence="1">The sequence shown here is derived from an EMBL/GenBank/DDBJ whole genome shotgun (WGS) entry which is preliminary data.</text>
</comment>
<evidence type="ECO:0008006" key="3">
    <source>
        <dbReference type="Google" id="ProtNLM"/>
    </source>
</evidence>